<accession>A0A7C8MG73</accession>
<comment type="caution">
    <text evidence="9">The sequence shown here is derived from an EMBL/GenBank/DDBJ whole genome shotgun (WGS) entry which is preliminary data.</text>
</comment>
<dbReference type="AlphaFoldDB" id="A0A7C8MG73"/>
<proteinExistence type="predicted"/>
<keyword evidence="2" id="KW-0547">Nucleotide-binding</keyword>
<keyword evidence="6" id="KW-0539">Nucleus</keyword>
<feature type="region of interest" description="Disordered" evidence="7">
    <location>
        <begin position="387"/>
        <end position="419"/>
    </location>
</feature>
<evidence type="ECO:0000256" key="5">
    <source>
        <dbReference type="ARBA" id="ARBA00023204"/>
    </source>
</evidence>
<sequence>MAGQDVSSLAVPSSTHRLPTVSASHALHARGSRAVSTGLTQLNRMLSPAGLAELPGRSISGGYLRGKVTEVFGPSGVGKTAFGIQAAANALRAGQHVVWVDAAGAPLVARRFNDVLFDAPAATGQRLSPPHASPAELQSRFHHVTAATLAHLLALFARPPPSFPPPNTSLVVIDSLSTLFDNAYPRNADDRGARNKSDQARWAAGRKYAVLNELISMLTRAAALHDIALLLTCQTITRIRGGSRALLVPALSGAEWEAGISTRLVLFRDWVPGQGKWTEADADRLQKARFVGVVKANGVAMADEGGVGSVVPFAVESAGLCDMNIAAVDIAAAMLPTQIKPPKRSFTDIGDDEYEDADSDELYGWIEDDEVAAEGLLTDELAIRHGVNAPESRATPHAEPSTGDVAERPSKKVVRPATY</sequence>
<keyword evidence="10" id="KW-1185">Reference proteome</keyword>
<dbReference type="InterPro" id="IPR020588">
    <property type="entry name" value="RecA_ATP-bd"/>
</dbReference>
<keyword evidence="5" id="KW-0234">DNA repair</keyword>
<keyword evidence="9" id="KW-0378">Hydrolase</keyword>
<organism evidence="9 10">
    <name type="scientific">Massariosphaeria phaeospora</name>
    <dbReference type="NCBI Taxonomy" id="100035"/>
    <lineage>
        <taxon>Eukaryota</taxon>
        <taxon>Fungi</taxon>
        <taxon>Dikarya</taxon>
        <taxon>Ascomycota</taxon>
        <taxon>Pezizomycotina</taxon>
        <taxon>Dothideomycetes</taxon>
        <taxon>Pleosporomycetidae</taxon>
        <taxon>Pleosporales</taxon>
        <taxon>Pleosporales incertae sedis</taxon>
        <taxon>Massariosphaeria</taxon>
    </lineage>
</organism>
<evidence type="ECO:0000256" key="7">
    <source>
        <dbReference type="SAM" id="MobiDB-lite"/>
    </source>
</evidence>
<dbReference type="Gene3D" id="3.40.50.300">
    <property type="entry name" value="P-loop containing nucleotide triphosphate hydrolases"/>
    <property type="match status" value="1"/>
</dbReference>
<dbReference type="GO" id="GO:0000400">
    <property type="term" value="F:four-way junction DNA binding"/>
    <property type="evidence" value="ECO:0007669"/>
    <property type="project" value="TreeGrafter"/>
</dbReference>
<dbReference type="GO" id="GO:0000707">
    <property type="term" value="P:meiotic DNA recombinase assembly"/>
    <property type="evidence" value="ECO:0007669"/>
    <property type="project" value="TreeGrafter"/>
</dbReference>
<dbReference type="GO" id="GO:0140664">
    <property type="term" value="F:ATP-dependent DNA damage sensor activity"/>
    <property type="evidence" value="ECO:0007669"/>
    <property type="project" value="InterPro"/>
</dbReference>
<evidence type="ECO:0000313" key="9">
    <source>
        <dbReference type="EMBL" id="KAF2877476.1"/>
    </source>
</evidence>
<keyword evidence="3" id="KW-0227">DNA damage</keyword>
<keyword evidence="4" id="KW-0067">ATP-binding</keyword>
<evidence type="ECO:0000256" key="4">
    <source>
        <dbReference type="ARBA" id="ARBA00022840"/>
    </source>
</evidence>
<feature type="domain" description="RecA family profile 1" evidence="8">
    <location>
        <begin position="31"/>
        <end position="235"/>
    </location>
</feature>
<dbReference type="InterPro" id="IPR003593">
    <property type="entry name" value="AAA+_ATPase"/>
</dbReference>
<dbReference type="Pfam" id="PF13481">
    <property type="entry name" value="AAA_25"/>
    <property type="match status" value="1"/>
</dbReference>
<dbReference type="PANTHER" id="PTHR46239">
    <property type="entry name" value="DNA REPAIR PROTEIN RAD51 HOMOLOG 3 RAD51C"/>
    <property type="match status" value="1"/>
</dbReference>
<evidence type="ECO:0000256" key="1">
    <source>
        <dbReference type="ARBA" id="ARBA00004123"/>
    </source>
</evidence>
<name>A0A7C8MG73_9PLEO</name>
<dbReference type="GO" id="GO:0007131">
    <property type="term" value="P:reciprocal meiotic recombination"/>
    <property type="evidence" value="ECO:0007669"/>
    <property type="project" value="TreeGrafter"/>
</dbReference>
<evidence type="ECO:0000256" key="3">
    <source>
        <dbReference type="ARBA" id="ARBA00022763"/>
    </source>
</evidence>
<evidence type="ECO:0000256" key="2">
    <source>
        <dbReference type="ARBA" id="ARBA00022741"/>
    </source>
</evidence>
<evidence type="ECO:0000259" key="8">
    <source>
        <dbReference type="PROSITE" id="PS50162"/>
    </source>
</evidence>
<comment type="subcellular location">
    <subcellularLocation>
        <location evidence="1">Nucleus</location>
    </subcellularLocation>
</comment>
<dbReference type="InterPro" id="IPR027417">
    <property type="entry name" value="P-loop_NTPase"/>
</dbReference>
<dbReference type="GO" id="GO:0005524">
    <property type="term" value="F:ATP binding"/>
    <property type="evidence" value="ECO:0007669"/>
    <property type="project" value="UniProtKB-KW"/>
</dbReference>
<dbReference type="GO" id="GO:0033065">
    <property type="term" value="C:Rad51C-XRCC3 complex"/>
    <property type="evidence" value="ECO:0007669"/>
    <property type="project" value="TreeGrafter"/>
</dbReference>
<gene>
    <name evidence="9" type="ORF">BDV95DRAFT_601869</name>
</gene>
<dbReference type="CDD" id="cd01393">
    <property type="entry name" value="RecA-like"/>
    <property type="match status" value="1"/>
</dbReference>
<dbReference type="EMBL" id="JAADJZ010000002">
    <property type="protein sequence ID" value="KAF2877476.1"/>
    <property type="molecule type" value="Genomic_DNA"/>
</dbReference>
<dbReference type="GO" id="GO:0008821">
    <property type="term" value="F:crossover junction DNA endonuclease activity"/>
    <property type="evidence" value="ECO:0007669"/>
    <property type="project" value="TreeGrafter"/>
</dbReference>
<dbReference type="PROSITE" id="PS50162">
    <property type="entry name" value="RECA_2"/>
    <property type="match status" value="1"/>
</dbReference>
<dbReference type="OrthoDB" id="5957327at2759"/>
<dbReference type="PANTHER" id="PTHR46239:SF1">
    <property type="entry name" value="DNA REPAIR PROTEIN RAD51 HOMOLOG 3"/>
    <property type="match status" value="1"/>
</dbReference>
<dbReference type="SMART" id="SM00382">
    <property type="entry name" value="AAA"/>
    <property type="match status" value="1"/>
</dbReference>
<dbReference type="GO" id="GO:0005657">
    <property type="term" value="C:replication fork"/>
    <property type="evidence" value="ECO:0007669"/>
    <property type="project" value="TreeGrafter"/>
</dbReference>
<dbReference type="InterPro" id="IPR052093">
    <property type="entry name" value="HR_Repair_Mediator"/>
</dbReference>
<protein>
    <submittedName>
        <fullName evidence="9">P-loop containing nucleoside triphosphate hydrolase protein</fullName>
    </submittedName>
</protein>
<evidence type="ECO:0000256" key="6">
    <source>
        <dbReference type="ARBA" id="ARBA00023242"/>
    </source>
</evidence>
<evidence type="ECO:0000313" key="10">
    <source>
        <dbReference type="Proteomes" id="UP000481861"/>
    </source>
</evidence>
<dbReference type="SUPFAM" id="SSF52540">
    <property type="entry name" value="P-loop containing nucleoside triphosphate hydrolases"/>
    <property type="match status" value="1"/>
</dbReference>
<dbReference type="Proteomes" id="UP000481861">
    <property type="component" value="Unassembled WGS sequence"/>
</dbReference>
<dbReference type="GO" id="GO:0033063">
    <property type="term" value="C:Rad51B-Rad51C-Rad51D-XRCC2 complex"/>
    <property type="evidence" value="ECO:0007669"/>
    <property type="project" value="TreeGrafter"/>
</dbReference>
<reference evidence="9 10" key="1">
    <citation type="submission" date="2020-01" db="EMBL/GenBank/DDBJ databases">
        <authorList>
            <consortium name="DOE Joint Genome Institute"/>
            <person name="Haridas S."/>
            <person name="Albert R."/>
            <person name="Binder M."/>
            <person name="Bloem J."/>
            <person name="Labutti K."/>
            <person name="Salamov A."/>
            <person name="Andreopoulos B."/>
            <person name="Baker S.E."/>
            <person name="Barry K."/>
            <person name="Bills G."/>
            <person name="Bluhm B.H."/>
            <person name="Cannon C."/>
            <person name="Castanera R."/>
            <person name="Culley D.E."/>
            <person name="Daum C."/>
            <person name="Ezra D."/>
            <person name="Gonzalez J.B."/>
            <person name="Henrissat B."/>
            <person name="Kuo A."/>
            <person name="Liang C."/>
            <person name="Lipzen A."/>
            <person name="Lutzoni F."/>
            <person name="Magnuson J."/>
            <person name="Mondo S."/>
            <person name="Nolan M."/>
            <person name="Ohm R."/>
            <person name="Pangilinan J."/>
            <person name="Park H.-J.H."/>
            <person name="Ramirez L."/>
            <person name="Alfaro M."/>
            <person name="Sun H."/>
            <person name="Tritt A."/>
            <person name="Yoshinaga Y."/>
            <person name="Zwiers L.-H.L."/>
            <person name="Turgeon B.G."/>
            <person name="Goodwin S.B."/>
            <person name="Spatafora J.W."/>
            <person name="Crous P.W."/>
            <person name="Grigoriev I.V."/>
        </authorList>
    </citation>
    <scope>NUCLEOTIDE SEQUENCE [LARGE SCALE GENOMIC DNA]</scope>
    <source>
        <strain evidence="9 10">CBS 611.86</strain>
    </source>
</reference>